<dbReference type="RefSeq" id="WP_092763642.1">
    <property type="nucleotide sequence ID" value="NZ_FNZQ01000005.1"/>
</dbReference>
<evidence type="ECO:0000313" key="4">
    <source>
        <dbReference type="Proteomes" id="UP000199283"/>
    </source>
</evidence>
<dbReference type="PROSITE" id="PS50206">
    <property type="entry name" value="RHODANESE_3"/>
    <property type="match status" value="1"/>
</dbReference>
<dbReference type="PROSITE" id="PS51318">
    <property type="entry name" value="TAT"/>
    <property type="match status" value="1"/>
</dbReference>
<keyword evidence="1" id="KW-1133">Transmembrane helix</keyword>
<sequence length="158" mass="17019">MTAPAETPTLLSRRRVLLIGGGAVAVVATAATGLILARRDTFRGAEMTPPEALDALRAGKIMLIDIRRPDEWMKTGVAEGARTLDLRRDDFVEALTRMADGDLNRPVALICARGVRSDRTGTRLTDAGFTQIIDIPEGMLGSRAGPGWLERGLPVTLR</sequence>
<dbReference type="EMBL" id="FNZQ01000005">
    <property type="protein sequence ID" value="SEL45692.1"/>
    <property type="molecule type" value="Genomic_DNA"/>
</dbReference>
<keyword evidence="4" id="KW-1185">Reference proteome</keyword>
<evidence type="ECO:0000313" key="3">
    <source>
        <dbReference type="EMBL" id="SEL45692.1"/>
    </source>
</evidence>
<gene>
    <name evidence="3" type="ORF">SAMN04488526_2734</name>
</gene>
<keyword evidence="1" id="KW-0812">Transmembrane</keyword>
<dbReference type="OrthoDB" id="9812109at2"/>
<dbReference type="Proteomes" id="UP000199283">
    <property type="component" value="Unassembled WGS sequence"/>
</dbReference>
<keyword evidence="1" id="KW-0472">Membrane</keyword>
<dbReference type="InterPro" id="IPR001763">
    <property type="entry name" value="Rhodanese-like_dom"/>
</dbReference>
<feature type="transmembrane region" description="Helical" evidence="1">
    <location>
        <begin position="16"/>
        <end position="37"/>
    </location>
</feature>
<dbReference type="InterPro" id="IPR036873">
    <property type="entry name" value="Rhodanese-like_dom_sf"/>
</dbReference>
<name>A0A1H7QCJ4_9RHOB</name>
<dbReference type="Pfam" id="PF00581">
    <property type="entry name" value="Rhodanese"/>
    <property type="match status" value="1"/>
</dbReference>
<accession>A0A1H7QCJ4</accession>
<dbReference type="STRING" id="188906.SAMN04488526_2734"/>
<protein>
    <submittedName>
        <fullName evidence="3">Rhodanese-related sulfurtransferase</fullName>
    </submittedName>
</protein>
<proteinExistence type="predicted"/>
<dbReference type="SUPFAM" id="SSF52821">
    <property type="entry name" value="Rhodanese/Cell cycle control phosphatase"/>
    <property type="match status" value="1"/>
</dbReference>
<dbReference type="AlphaFoldDB" id="A0A1H7QCJ4"/>
<evidence type="ECO:0000259" key="2">
    <source>
        <dbReference type="PROSITE" id="PS50206"/>
    </source>
</evidence>
<dbReference type="GO" id="GO:0016740">
    <property type="term" value="F:transferase activity"/>
    <property type="evidence" value="ECO:0007669"/>
    <property type="project" value="UniProtKB-KW"/>
</dbReference>
<dbReference type="CDD" id="cd00158">
    <property type="entry name" value="RHOD"/>
    <property type="match status" value="1"/>
</dbReference>
<dbReference type="InterPro" id="IPR006311">
    <property type="entry name" value="TAT_signal"/>
</dbReference>
<keyword evidence="3" id="KW-0808">Transferase</keyword>
<feature type="domain" description="Rhodanese" evidence="2">
    <location>
        <begin position="57"/>
        <end position="157"/>
    </location>
</feature>
<reference evidence="3 4" key="1">
    <citation type="submission" date="2016-10" db="EMBL/GenBank/DDBJ databases">
        <authorList>
            <person name="de Groot N.N."/>
        </authorList>
    </citation>
    <scope>NUCLEOTIDE SEQUENCE [LARGE SCALE GENOMIC DNA]</scope>
    <source>
        <strain evidence="3 4">DSM 14858</strain>
    </source>
</reference>
<dbReference type="Gene3D" id="3.40.250.10">
    <property type="entry name" value="Rhodanese-like domain"/>
    <property type="match status" value="1"/>
</dbReference>
<organism evidence="3 4">
    <name type="scientific">Jannaschia helgolandensis</name>
    <dbReference type="NCBI Taxonomy" id="188906"/>
    <lineage>
        <taxon>Bacteria</taxon>
        <taxon>Pseudomonadati</taxon>
        <taxon>Pseudomonadota</taxon>
        <taxon>Alphaproteobacteria</taxon>
        <taxon>Rhodobacterales</taxon>
        <taxon>Roseobacteraceae</taxon>
        <taxon>Jannaschia</taxon>
    </lineage>
</organism>
<evidence type="ECO:0000256" key="1">
    <source>
        <dbReference type="SAM" id="Phobius"/>
    </source>
</evidence>